<dbReference type="EMBL" id="JXIG01000629">
    <property type="protein sequence ID" value="KIT95861.1"/>
    <property type="molecule type" value="Genomic_DNA"/>
</dbReference>
<dbReference type="Proteomes" id="UP000238775">
    <property type="component" value="Unassembled WGS sequence"/>
</dbReference>
<evidence type="ECO:0000313" key="6">
    <source>
        <dbReference type="EMBL" id="MBX8594449.1"/>
    </source>
</evidence>
<reference evidence="12 32" key="13">
    <citation type="submission" date="2020-01" db="EMBL/GenBank/DDBJ databases">
        <title>Analysis of Virulence and Antimicrobial Resistance Gene Carriage in Staphylococcus aureus Infections in Equids Using Whole Genome Sequencing.</title>
        <authorList>
            <person name="Little S.V."/>
            <person name="Hillhouse A.E."/>
            <person name="Cohen N.D."/>
            <person name="Lawhon S.D."/>
            <person name="Bryan L.K."/>
        </authorList>
    </citation>
    <scope>NUCLEOTIDE SEQUENCE [LARGE SCALE GENOMIC DNA]</scope>
    <source>
        <strain evidence="12 32">61-017</strain>
    </source>
</reference>
<evidence type="ECO:0000313" key="1">
    <source>
        <dbReference type="EMBL" id="ATC71450.1"/>
    </source>
</evidence>
<evidence type="ECO:0000313" key="37">
    <source>
        <dbReference type="Proteomes" id="UP000547874"/>
    </source>
</evidence>
<reference evidence="2 23" key="2">
    <citation type="submission" date="2015-01" db="EMBL/GenBank/DDBJ databases">
        <title>Characterization of Swiss Staphylococcus aureus strains involved in food poisoning.</title>
        <authorList>
            <person name="Crovadore J."/>
            <person name="Chablais R."/>
            <person name="Tonacini J."/>
            <person name="Schnyder B."/>
            <person name="Lefort F."/>
        </authorList>
    </citation>
    <scope>NUCLEOTIDE SEQUENCE [LARGE SCALE GENOMIC DNA]</scope>
    <source>
        <strain evidence="2 23">SA-120</strain>
    </source>
</reference>
<reference evidence="6" key="17">
    <citation type="submission" date="2021-08" db="EMBL/GenBank/DDBJ databases">
        <title>Whole-genome sequencing of local methicillin-resistant S. aureus strain Lr2.</title>
        <authorList>
            <person name="Ali A."/>
            <person name="Ullah N."/>
        </authorList>
    </citation>
    <scope>NUCLEOTIDE SEQUENCE</scope>
    <source>
        <strain evidence="6">Lr2</strain>
    </source>
</reference>
<proteinExistence type="predicted"/>
<name>A0A0D1JPC4_STAAU</name>
<reference evidence="27 28" key="9">
    <citation type="submission" date="2018-11" db="EMBL/GenBank/DDBJ databases">
        <title>Genomic profiling of Staphylococcus species from a Poultry farm system in KwaZulu-Natal, South Africa.</title>
        <authorList>
            <person name="Amoako D.G."/>
            <person name="Somboro A.M."/>
            <person name="Abia A.L.K."/>
            <person name="Bester L.A."/>
            <person name="Essack S.Y."/>
        </authorList>
    </citation>
    <scope>NUCLEOTIDE SEQUENCE [LARGE SCALE GENOMIC DNA]</scope>
    <source>
        <strain evidence="21 28">SA12</strain>
        <strain evidence="20 27">SA9</strain>
    </source>
</reference>
<evidence type="ECO:0000313" key="11">
    <source>
        <dbReference type="EMBL" id="MVM10624.1"/>
    </source>
</evidence>
<evidence type="ECO:0000313" key="2">
    <source>
        <dbReference type="EMBL" id="KIT95861.1"/>
    </source>
</evidence>
<evidence type="ECO:0000313" key="17">
    <source>
        <dbReference type="EMBL" id="OWT18477.1"/>
    </source>
</evidence>
<dbReference type="EMBL" id="JAANEC010000064">
    <property type="protein sequence ID" value="NUY12104.1"/>
    <property type="molecule type" value="Genomic_DNA"/>
</dbReference>
<evidence type="ECO:0000313" key="27">
    <source>
        <dbReference type="Proteomes" id="UP000293434"/>
    </source>
</evidence>
<reference evidence="1 25" key="6">
    <citation type="submission" date="2017-09" db="EMBL/GenBank/DDBJ databases">
        <title>A single nucleotide polymorphism in the Staphylococcus aureus virulence regulator SaeR abolishes pathogenesis.</title>
        <authorList>
            <person name="Copin R.J."/>
            <person name="Sause W."/>
            <person name="Shopsin B."/>
            <person name="Torres V.J."/>
        </authorList>
    </citation>
    <scope>NUCLEOTIDE SEQUENCE [LARGE SCALE GENOMIC DNA]</scope>
    <source>
        <strain evidence="25">Newman</strain>
        <strain evidence="1">Newman_D2C</strain>
    </source>
</reference>
<evidence type="ECO:0000313" key="36">
    <source>
        <dbReference type="Proteomes" id="UP000478867"/>
    </source>
</evidence>
<dbReference type="Proteomes" id="UP001200271">
    <property type="component" value="Unassembled WGS sequence"/>
</dbReference>
<dbReference type="Proteomes" id="UP000433366">
    <property type="component" value="Unassembled WGS sequence"/>
</dbReference>
<reference evidence="3" key="1">
    <citation type="journal article" date="2015" name="J. Infect. Dis.">
        <title>Parallel Epidemics of Community-Associated Methicillin-Resistant Staphylococcus aureus USA300 Infection in North and South America.</title>
        <authorList>
            <person name="Planet P.J."/>
            <person name="Diaz L."/>
            <person name="Kolokotronis S.O."/>
            <person name="Narechania A."/>
            <person name="Reyes J."/>
            <person name="Xing G."/>
            <person name="Rincon S."/>
            <person name="Smith H."/>
            <person name="Panesso D."/>
            <person name="Ryan C."/>
            <person name="Smith D.P."/>
            <person name="Guzman M."/>
            <person name="Zurita J."/>
            <person name="Sebra R."/>
            <person name="Deikus G."/>
            <person name="Nolan R.L."/>
            <person name="Tenover F.C."/>
            <person name="Weinstock G.M."/>
            <person name="Robinson D.A."/>
            <person name="Arias C.A."/>
        </authorList>
    </citation>
    <scope>NUCLEOTIDE SEQUENCE</scope>
    <source>
        <strain evidence="3">CA15</strain>
        <strain evidence="4">M121</strain>
    </source>
</reference>
<reference evidence="22 31" key="8">
    <citation type="submission" date="2018-06" db="EMBL/GenBank/DDBJ databases">
        <title>Whole genome sequencing to identify and define MRSA outbreaks.</title>
        <authorList>
            <person name="Sullivan M.J."/>
            <person name="Altman D.R."/>
            <person name="Chacko K."/>
            <person name="Ciferri B."/>
            <person name="Webster E."/>
            <person name="Deikus G."/>
            <person name="Lewis M."/>
            <person name="Khan Z."/>
            <person name="Beckford C."/>
            <person name="Rendo A."/>
            <person name="Samaroo F."/>
            <person name="Sebra R."/>
            <person name="Karam-Howlin R."/>
            <person name="Southwick K."/>
            <person name="Adams E."/>
            <person name="Ying L."/>
            <person name="Kornblum J."/>
            <person name="Factor S."/>
            <person name="Danesh Yazdi M."/>
            <person name="Dingle T."/>
            <person name="Hamula C."/>
            <person name="Bashir A."/>
            <person name="Schadt E."/>
            <person name="Kasarskis A."/>
            <person name="Patel G."/>
            <person name="Wallach F."/>
            <person name="Gibbs K."/>
            <person name="Van Bakel H."/>
        </authorList>
    </citation>
    <scope>NUCLEOTIDE SEQUENCE [LARGE SCALE GENOMIC DNA]</scope>
    <source>
        <strain evidence="31">pt013</strain>
        <strain evidence="22">Pt013</strain>
    </source>
</reference>
<evidence type="ECO:0000313" key="25">
    <source>
        <dbReference type="Proteomes" id="UP000217245"/>
    </source>
</evidence>
<evidence type="ECO:0000313" key="33">
    <source>
        <dbReference type="Proteomes" id="UP000471199"/>
    </source>
</evidence>
<dbReference type="EMBL" id="JAIGOF010000008">
    <property type="protein sequence ID" value="MBX8594449.1"/>
    <property type="molecule type" value="Genomic_DNA"/>
</dbReference>
<evidence type="ECO:0000313" key="21">
    <source>
        <dbReference type="EMBL" id="RZI06350.1"/>
    </source>
</evidence>
<evidence type="ECO:0000313" key="14">
    <source>
        <dbReference type="EMBL" id="NGW66632.1"/>
    </source>
</evidence>
<dbReference type="Proteomes" id="UP000294017">
    <property type="component" value="Unassembled WGS sequence"/>
</dbReference>
<dbReference type="Proteomes" id="UP000309390">
    <property type="component" value="Unassembled WGS sequence"/>
</dbReference>
<dbReference type="RefSeq" id="WP_001789897.1">
    <property type="nucleotide sequence ID" value="NC_021670.1"/>
</dbReference>
<dbReference type="Proteomes" id="UP000478431">
    <property type="component" value="Unassembled WGS sequence"/>
</dbReference>
<dbReference type="EMBL" id="RQTC01000404">
    <property type="protein sequence ID" value="RZH90193.1"/>
    <property type="molecule type" value="Genomic_DNA"/>
</dbReference>
<evidence type="ECO:0000313" key="12">
    <source>
        <dbReference type="EMBL" id="NDP56674.1"/>
    </source>
</evidence>
<dbReference type="Proteomes" id="UP000466646">
    <property type="component" value="Unassembled WGS sequence"/>
</dbReference>
<evidence type="ECO:0000313" key="30">
    <source>
        <dbReference type="Proteomes" id="UP000434412"/>
    </source>
</evidence>
<dbReference type="EMBL" id="LFVP01000002">
    <property type="protein sequence ID" value="KSA80629.1"/>
    <property type="molecule type" value="Genomic_DNA"/>
</dbReference>
<dbReference type="EMBL" id="RQTF01000206">
    <property type="protein sequence ID" value="RZI06350.1"/>
    <property type="molecule type" value="Genomic_DNA"/>
</dbReference>
<dbReference type="EMBL" id="JAIUEN010000018">
    <property type="protein sequence ID" value="MCE3361379.1"/>
    <property type="molecule type" value="Genomic_DNA"/>
</dbReference>
<dbReference type="EMBL" id="QNXF01000002">
    <property type="protein sequence ID" value="TXL46774.1"/>
    <property type="molecule type" value="Genomic_DNA"/>
</dbReference>
<evidence type="ECO:0000313" key="16">
    <source>
        <dbReference type="EMBL" id="NUY68829.1"/>
    </source>
</evidence>
<reference evidence="5" key="4">
    <citation type="journal article" date="2016" name="J. Infect. Dis.">
        <title>Comparative Genomics of Community-Associated Methicillin-Resistant Staphylococcus aureus Shows the Emergence of Clone ST8-USA300 in Geneva, Switzerland.</title>
        <authorList>
            <person name="Von Dach E."/>
            <person name="Diene S.M."/>
            <person name="Fankhauser C."/>
            <person name="Schrenzel J."/>
            <person name="Harbarth S."/>
            <person name="Francois P."/>
        </authorList>
    </citation>
    <scope>NUCLEOTIDE SEQUENCE</scope>
    <source>
        <strain evidence="5">MRSA_S26</strain>
    </source>
</reference>
<reference evidence="14 34" key="14">
    <citation type="submission" date="2020-02" db="EMBL/GenBank/DDBJ databases">
        <title>Detection of Heterogeneous Vancomycin Intermediate Resistance in Methicillin Resistant Staphylococcus aureus Isolates from Latin-America.</title>
        <authorList>
            <person name="Castro-Cardozo B."/>
            <person name="Berrio M."/>
            <person name="Vargas M.L."/>
            <person name="Carvajal L.P."/>
            <person name="Millan L.V."/>
            <person name="Rios R."/>
            <person name="Hernandez A."/>
            <person name="Rincon S.L."/>
            <person name="Cubides P."/>
            <person name="Forero E."/>
            <person name="Dinh A."/>
            <person name="Seas C."/>
            <person name="Munita J.M."/>
            <person name="Arias C.A."/>
            <person name="Reyes J."/>
            <person name="Diaz L."/>
        </authorList>
    </citation>
    <scope>NUCLEOTIDE SEQUENCE [LARGE SCALE GENOMIC DNA]</scope>
    <source>
        <strain evidence="14 34">UG255</strain>
    </source>
</reference>
<evidence type="ECO:0000313" key="29">
    <source>
        <dbReference type="Proteomes" id="UP000433366"/>
    </source>
</evidence>
<dbReference type="EMBL" id="WPTS01000025">
    <property type="protein sequence ID" value="MVK34621.1"/>
    <property type="molecule type" value="Genomic_DNA"/>
</dbReference>
<dbReference type="Proteomes" id="UP000052129">
    <property type="component" value="Unassembled WGS sequence"/>
</dbReference>
<evidence type="ECO:0000313" key="13">
    <source>
        <dbReference type="EMBL" id="NGK20772.1"/>
    </source>
</evidence>
<sequence>MRKSKFAIDRGYFPDMEMASFYNQINKNKYVY</sequence>
<dbReference type="EMBL" id="WPVZ01000116">
    <property type="protein sequence ID" value="MVL44224.1"/>
    <property type="molecule type" value="Genomic_DNA"/>
</dbReference>
<dbReference type="Proteomes" id="UP000217245">
    <property type="component" value="Chromosome"/>
</dbReference>
<dbReference type="EMBL" id="WPRH01000626">
    <property type="protein sequence ID" value="MVI56581.1"/>
    <property type="molecule type" value="Genomic_DNA"/>
</dbReference>
<reference evidence="13 35" key="15">
    <citation type="submission" date="2020-02" db="EMBL/GenBank/DDBJ databases">
        <title>Novel Insights Into The Classification of Staphylococcal Beta-Lactamases In Relation To The Cefazolin Inoculum Effect.</title>
        <authorList>
            <person name="Carvajal L.P."/>
            <person name="Rincon S."/>
            <person name="Echeverri A."/>
            <person name="Porras J."/>
            <person name="Rios R."/>
            <person name="Ordonez K."/>
            <person name="Seas C."/>
            <person name="Gomez-Villegas S."/>
            <person name="Diaz L."/>
            <person name="Arias C.A."/>
            <person name="Reyes J."/>
        </authorList>
    </citation>
    <scope>NUCLEOTIDE SEQUENCE [LARGE SCALE GENOMIC DNA]</scope>
    <source>
        <strain evidence="13 35">UP127</strain>
    </source>
</reference>
<reference evidence="7" key="18">
    <citation type="submission" date="2023-08" db="EMBL/GenBank/DDBJ databases">
        <authorList>
            <person name="Zhao H."/>
            <person name="Wang X."/>
        </authorList>
    </citation>
    <scope>NUCLEOTIDE SEQUENCE</scope>
    <source>
        <strain evidence="7">NC-4</strain>
    </source>
</reference>
<dbReference type="Proteomes" id="UP000032274">
    <property type="component" value="Unassembled WGS sequence"/>
</dbReference>
<evidence type="ECO:0000313" key="23">
    <source>
        <dbReference type="Proteomes" id="UP000032274"/>
    </source>
</evidence>
<dbReference type="Proteomes" id="UP000473113">
    <property type="component" value="Unassembled WGS sequence"/>
</dbReference>
<dbReference type="Proteomes" id="UP000434412">
    <property type="component" value="Unassembled WGS sequence"/>
</dbReference>
<evidence type="ECO:0000313" key="20">
    <source>
        <dbReference type="EMBL" id="RZH90193.1"/>
    </source>
</evidence>
<dbReference type="Proteomes" id="UP000547874">
    <property type="component" value="Unassembled WGS sequence"/>
</dbReference>
<evidence type="ECO:0000313" key="4">
    <source>
        <dbReference type="EMBL" id="KMR56104.1"/>
    </source>
</evidence>
<organism evidence="3">
    <name type="scientific">Staphylococcus aureus</name>
    <dbReference type="NCBI Taxonomy" id="1280"/>
    <lineage>
        <taxon>Bacteria</taxon>
        <taxon>Bacillati</taxon>
        <taxon>Bacillota</taxon>
        <taxon>Bacilli</taxon>
        <taxon>Bacillales</taxon>
        <taxon>Staphylococcaceae</taxon>
        <taxon>Staphylococcus</taxon>
    </lineage>
</organism>
<dbReference type="EMBL" id="JAANDN010000087">
    <property type="protein sequence ID" value="NUY68829.1"/>
    <property type="molecule type" value="Genomic_DNA"/>
</dbReference>
<reference evidence="37 38" key="12">
    <citation type="journal article" date="2020" name="J. Antimicrob. Chemother.">
        <title>Detection of heterogeneous vancomycin intermediate resistance in MRSA isolates from Latin America.</title>
        <authorList>
            <person name="Castro B.E."/>
            <person name="Berrio M."/>
            <person name="Vargas M.L."/>
            <person name="Carvajal L.P."/>
            <person name="Millan L.V."/>
            <person name="Rios R."/>
            <person name="Hernandez A.K."/>
            <person name="Rincon S."/>
            <person name="Cubides P."/>
            <person name="Forero E."/>
            <person name="Dinh A."/>
            <person name="Seas C."/>
            <person name="Munita J.M."/>
            <person name="Arias C.A."/>
            <person name="Reyes J."/>
            <person name="Diaz L."/>
        </authorList>
    </citation>
    <scope>NUCLEOTIDE SEQUENCE [LARGE SCALE GENOMIC DNA]</scope>
    <source>
        <strain evidence="15 37">UE1097</strain>
        <strain evidence="16 38">UP89</strain>
    </source>
</reference>
<dbReference type="EMBL" id="JAALTR010000122">
    <property type="protein sequence ID" value="NGW66632.1"/>
    <property type="molecule type" value="Genomic_DNA"/>
</dbReference>
<evidence type="ECO:0000313" key="22">
    <source>
        <dbReference type="EMBL" id="TXL46774.1"/>
    </source>
</evidence>
<evidence type="ECO:0000313" key="19">
    <source>
        <dbReference type="EMBL" id="QCT57119.1"/>
    </source>
</evidence>
<evidence type="ECO:0000313" key="3">
    <source>
        <dbReference type="EMBL" id="KMR36508.1"/>
    </source>
</evidence>
<dbReference type="Proteomes" id="UP000197894">
    <property type="component" value="Unassembled WGS sequence"/>
</dbReference>
<reference evidence="29 30" key="11">
    <citation type="submission" date="2019-11" db="EMBL/GenBank/DDBJ databases">
        <title>Implementation of targeted gown and glove precautions to prevent Staphylococcus aureus acquisition in community-based nursing homes.</title>
        <authorList>
            <person name="Stine O.C."/>
        </authorList>
    </citation>
    <scope>NUCLEOTIDE SEQUENCE [LARGE SCALE GENOMIC DNA]</scope>
    <source>
        <strain evidence="11 36">S_1081.LBCF.DN</strain>
        <strain evidence="10 30">S_2023.LVRQ.AN</strain>
        <strain evidence="9 33">S_2062.LAUP.DI</strain>
        <strain evidence="8 29">S_4031.LGMP.AI</strain>
    </source>
</reference>
<reference evidence="19" key="10">
    <citation type="submission" date="2019-04" db="EMBL/GenBank/DDBJ databases">
        <title>Whole-genome sequencing of local methicillin-resistant S. aureus strain Lr2.</title>
        <authorList>
            <person name="Ullah N."/>
            <person name="Ali A."/>
        </authorList>
    </citation>
    <scope>NUCLEOTIDE SEQUENCE [LARGE SCALE GENOMIC DNA]</scope>
    <source>
        <strain evidence="19">Lr2</strain>
    </source>
</reference>
<evidence type="ECO:0000313" key="31">
    <source>
        <dbReference type="Proteomes" id="UP000451682"/>
    </source>
</evidence>
<evidence type="ECO:0000313" key="35">
    <source>
        <dbReference type="Proteomes" id="UP000478431"/>
    </source>
</evidence>
<accession>A0A299MGB9</accession>
<protein>
    <submittedName>
        <fullName evidence="3">Uncharacterized protein</fullName>
    </submittedName>
</protein>
<dbReference type="EMBL" id="PGWZ01000407">
    <property type="protein sequence ID" value="PPJ73271.1"/>
    <property type="molecule type" value="Genomic_DNA"/>
</dbReference>
<evidence type="ECO:0000313" key="5">
    <source>
        <dbReference type="EMBL" id="KSA80629.1"/>
    </source>
</evidence>
<reference evidence="7" key="16">
    <citation type="journal article" date="2021" name="Front Med (Lausanne)">
        <title>The Prevalence and Determinants of Fusidic Acid Resistance Among Methicillin-Resistant Staphylococcus aureus Clinical Isolates in China.</title>
        <authorList>
            <person name="Zhao H."/>
            <person name="Wang X."/>
            <person name="Wang B."/>
            <person name="Xu Y."/>
            <person name="Rao L."/>
            <person name="Wan B."/>
            <person name="Guo Y."/>
            <person name="Wu X."/>
            <person name="Yu J."/>
            <person name="Chen L."/>
            <person name="Li M."/>
            <person name="Yu F."/>
        </authorList>
    </citation>
    <scope>NUCLEOTIDE SEQUENCE</scope>
    <source>
        <strain evidence="7">NC-4</strain>
    </source>
</reference>
<dbReference type="Proteomes" id="UP000293434">
    <property type="component" value="Unassembled WGS sequence"/>
</dbReference>
<accession>A0A0D1JPC4</accession>
<dbReference type="EMBL" id="JAAJIY010000009">
    <property type="protein sequence ID" value="NGK20772.1"/>
    <property type="molecule type" value="Genomic_DNA"/>
</dbReference>
<evidence type="ECO:0000313" key="15">
    <source>
        <dbReference type="EMBL" id="NUY12104.1"/>
    </source>
</evidence>
<dbReference type="Proteomes" id="UP000561555">
    <property type="component" value="Unassembled WGS sequence"/>
</dbReference>
<evidence type="ECO:0000313" key="28">
    <source>
        <dbReference type="Proteomes" id="UP000294017"/>
    </source>
</evidence>
<accession>A0A1E8WYC4</accession>
<reference evidence="5" key="3">
    <citation type="submission" date="2015-06" db="EMBL/GenBank/DDBJ databases">
        <authorList>
            <person name="Diene S.M."/>
            <person name="Von Dach E."/>
            <person name="Fankhauser C."/>
            <person name="Schrenzel J."/>
            <person name="Harbarth S."/>
            <person name="Francois P."/>
        </authorList>
    </citation>
    <scope>NUCLEOTIDE SEQUENCE</scope>
    <source>
        <strain evidence="5">MRSA_S26</strain>
    </source>
</reference>
<evidence type="ECO:0000313" key="18">
    <source>
        <dbReference type="EMBL" id="PPJ73271.1"/>
    </source>
</evidence>
<reference evidence="18 26" key="7">
    <citation type="submission" date="2017-11" db="EMBL/GenBank/DDBJ databases">
        <authorList>
            <person name="Founou R.C."/>
            <person name="Founou L."/>
            <person name="Allam M."/>
            <person name="Ismail A."/>
            <person name="Essack S.Y."/>
        </authorList>
    </citation>
    <scope>NUCLEOTIDE SEQUENCE [LARGE SCALE GENOMIC DNA]</scope>
    <source>
        <strain evidence="18 26">G703N2B1</strain>
    </source>
</reference>
<evidence type="ECO:0000313" key="24">
    <source>
        <dbReference type="Proteomes" id="UP000197894"/>
    </source>
</evidence>
<dbReference type="EMBL" id="WPXC01000013">
    <property type="protein sequence ID" value="MVM10624.1"/>
    <property type="molecule type" value="Genomic_DNA"/>
</dbReference>
<dbReference type="EMBL" id="CP038850">
    <property type="protein sequence ID" value="QCT57119.1"/>
    <property type="molecule type" value="Genomic_DNA"/>
</dbReference>
<evidence type="ECO:0000313" key="38">
    <source>
        <dbReference type="Proteomes" id="UP000561555"/>
    </source>
</evidence>
<evidence type="ECO:0000313" key="26">
    <source>
        <dbReference type="Proteomes" id="UP000238775"/>
    </source>
</evidence>
<dbReference type="Proteomes" id="UP000478867">
    <property type="component" value="Unassembled WGS sequence"/>
</dbReference>
<evidence type="ECO:0000313" key="32">
    <source>
        <dbReference type="Proteomes" id="UP000466646"/>
    </source>
</evidence>
<evidence type="ECO:0000313" key="7">
    <source>
        <dbReference type="EMBL" id="MCE3361379.1"/>
    </source>
</evidence>
<dbReference type="EMBL" id="LNJK01000001">
    <property type="protein sequence ID" value="OWT18477.1"/>
    <property type="molecule type" value="Genomic_DNA"/>
</dbReference>
<dbReference type="Proteomes" id="UP000471199">
    <property type="component" value="Unassembled WGS sequence"/>
</dbReference>
<evidence type="ECO:0000313" key="34">
    <source>
        <dbReference type="Proteomes" id="UP000473113"/>
    </source>
</evidence>
<dbReference type="EMBL" id="LALJ01000013">
    <property type="protein sequence ID" value="KMR36508.1"/>
    <property type="molecule type" value="Genomic_DNA"/>
</dbReference>
<dbReference type="EMBL" id="CP023391">
    <property type="protein sequence ID" value="ATC71450.1"/>
    <property type="molecule type" value="Genomic_DNA"/>
</dbReference>
<dbReference type="EMBL" id="JAAFLG010000017">
    <property type="protein sequence ID" value="NDP56674.1"/>
    <property type="molecule type" value="Genomic_DNA"/>
</dbReference>
<dbReference type="Proteomes" id="UP000451682">
    <property type="component" value="Unassembled WGS sequence"/>
</dbReference>
<evidence type="ECO:0000313" key="9">
    <source>
        <dbReference type="EMBL" id="MVK34621.1"/>
    </source>
</evidence>
<dbReference type="EMBL" id="LALQ01000062">
    <property type="protein sequence ID" value="KMR56104.1"/>
    <property type="molecule type" value="Genomic_DNA"/>
</dbReference>
<gene>
    <name evidence="5" type="ORF">ACR79_02675</name>
    <name evidence="17" type="ORF">AS572_00295</name>
    <name evidence="1" type="ORF">CNH36_07205</name>
    <name evidence="18" type="ORF">CV021_11085</name>
    <name evidence="22" type="ORF">DQU50_02850</name>
    <name evidence="19" type="ORF">E1948_06675</name>
    <name evidence="6" type="ORF">E1948_07500</name>
    <name evidence="20" type="ORF">EIG94_15165</name>
    <name evidence="21" type="ORF">EIH03_10865</name>
    <name evidence="4" type="ORF">EP54_12310</name>
    <name evidence="3" type="ORF">EQ90_07450</name>
    <name evidence="13" type="ORF">G0Z31_04475</name>
    <name evidence="14" type="ORF">G6Y24_03855</name>
    <name evidence="8" type="ORF">GO793_12035</name>
    <name evidence="9" type="ORF">GO814_05660</name>
    <name evidence="10" type="ORF">GO941_01770</name>
    <name evidence="11" type="ORF">GO942_07950</name>
    <name evidence="15" type="ORF">GQX37_06035</name>
    <name evidence="16" type="ORF">GQX52_09305</name>
    <name evidence="12" type="ORF">GZ130_08660</name>
    <name evidence="7" type="ORF">LB359_03280</name>
    <name evidence="2" type="ORF">QU38_13090</name>
</gene>
<reference evidence="17 24" key="5">
    <citation type="journal article" date="2017" name="BMC Genomics">
        <title>Prophages and adaptation of Staphylococcus aureus ST398 to the human clinic.</title>
        <authorList>
            <consortium name="Regional Infection Control Group of the Centre Region"/>
            <person name="Diene S.M."/>
            <person name="Corvaglia A.R."/>
            <person name="Francois P."/>
            <person name="van der Mee-Marquet N."/>
        </authorList>
    </citation>
    <scope>NUCLEOTIDE SEQUENCE [LARGE SCALE GENOMIC DNA]</scope>
    <source>
        <strain evidence="17 24">SA13-246</strain>
    </source>
</reference>
<evidence type="ECO:0000313" key="10">
    <source>
        <dbReference type="EMBL" id="MVL44224.1"/>
    </source>
</evidence>
<dbReference type="AlphaFoldDB" id="A0A0D1JPC4"/>
<evidence type="ECO:0000313" key="8">
    <source>
        <dbReference type="EMBL" id="MVI56581.1"/>
    </source>
</evidence>